<evidence type="ECO:0000256" key="2">
    <source>
        <dbReference type="ARBA" id="ARBA00023136"/>
    </source>
</evidence>
<comment type="function">
    <text evidence="4">Part of the outer membrane protein assembly complex, which is involved in assembly and insertion of beta-barrel proteins into the outer membrane.</text>
</comment>
<accession>A0A1I5RWG6</accession>
<keyword evidence="2 4" id="KW-0472">Membrane</keyword>
<sequence>MQKAKLMLTGLTFLGLVALAGCSFPGVYKIDIQQGNVVTQDMIDQLRPGMTRRQVRFIMGNPLITDTFHANRWDYLYSLQPGGGARQQERISLVFDGNDQLVGLSGDFVPGQSRDEAIRGSSAATELEEASPEASAPAEQEAITPPPVVAEPAPAPGSLLEQIQQEVDEAETAPVPEPESLQLESEQAE</sequence>
<dbReference type="EMBL" id="FOXM01000004">
    <property type="protein sequence ID" value="SFP62878.1"/>
    <property type="molecule type" value="Genomic_DNA"/>
</dbReference>
<protein>
    <recommendedName>
        <fullName evidence="4">Outer membrane protein assembly factor BamE</fullName>
    </recommendedName>
</protein>
<dbReference type="PANTHER" id="PTHR37482">
    <property type="entry name" value="OUTER MEMBRANE PROTEIN ASSEMBLY FACTOR BAME"/>
    <property type="match status" value="1"/>
</dbReference>
<feature type="compositionally biased region" description="Pro residues" evidence="5">
    <location>
        <begin position="144"/>
        <end position="155"/>
    </location>
</feature>
<evidence type="ECO:0000259" key="6">
    <source>
        <dbReference type="Pfam" id="PF04355"/>
    </source>
</evidence>
<feature type="region of interest" description="Disordered" evidence="5">
    <location>
        <begin position="108"/>
        <end position="189"/>
    </location>
</feature>
<proteinExistence type="inferred from homology"/>
<evidence type="ECO:0000256" key="1">
    <source>
        <dbReference type="ARBA" id="ARBA00022729"/>
    </source>
</evidence>
<dbReference type="OrthoDB" id="9808250at2"/>
<dbReference type="GO" id="GO:0043165">
    <property type="term" value="P:Gram-negative-bacterium-type cell outer membrane assembly"/>
    <property type="evidence" value="ECO:0007669"/>
    <property type="project" value="UniProtKB-UniRule"/>
</dbReference>
<comment type="subcellular location">
    <subcellularLocation>
        <location evidence="4">Cell outer membrane</location>
        <topology evidence="4">Lipid-anchor</topology>
    </subcellularLocation>
</comment>
<organism evidence="7 8">
    <name type="scientific">Geopseudomonas sagittaria</name>
    <dbReference type="NCBI Taxonomy" id="1135990"/>
    <lineage>
        <taxon>Bacteria</taxon>
        <taxon>Pseudomonadati</taxon>
        <taxon>Pseudomonadota</taxon>
        <taxon>Gammaproteobacteria</taxon>
        <taxon>Pseudomonadales</taxon>
        <taxon>Pseudomonadaceae</taxon>
        <taxon>Geopseudomonas</taxon>
    </lineage>
</organism>
<gene>
    <name evidence="4" type="primary">bamE</name>
    <name evidence="7" type="ORF">SAMN05216229_10467</name>
</gene>
<dbReference type="RefSeq" id="WP_092429411.1">
    <property type="nucleotide sequence ID" value="NZ_FOXM01000004.1"/>
</dbReference>
<dbReference type="AlphaFoldDB" id="A0A1I5RWG6"/>
<dbReference type="GO" id="GO:0051205">
    <property type="term" value="P:protein insertion into membrane"/>
    <property type="evidence" value="ECO:0007669"/>
    <property type="project" value="UniProtKB-UniRule"/>
</dbReference>
<comment type="similarity">
    <text evidence="4">Belongs to the BamE family.</text>
</comment>
<keyword evidence="8" id="KW-1185">Reference proteome</keyword>
<keyword evidence="4" id="KW-0564">Palmitate</keyword>
<feature type="domain" description="Outer membrane protein assembly factor BamE" evidence="6">
    <location>
        <begin position="35"/>
        <end position="99"/>
    </location>
</feature>
<dbReference type="GO" id="GO:0030674">
    <property type="term" value="F:protein-macromolecule adaptor activity"/>
    <property type="evidence" value="ECO:0007669"/>
    <property type="project" value="TreeGrafter"/>
</dbReference>
<evidence type="ECO:0000256" key="4">
    <source>
        <dbReference type="HAMAP-Rule" id="MF_00925"/>
    </source>
</evidence>
<reference evidence="8" key="1">
    <citation type="submission" date="2016-10" db="EMBL/GenBank/DDBJ databases">
        <authorList>
            <person name="Varghese N."/>
            <person name="Submissions S."/>
        </authorList>
    </citation>
    <scope>NUCLEOTIDE SEQUENCE [LARGE SCALE GENOMIC DNA]</scope>
    <source>
        <strain evidence="8">JCM 18195</strain>
    </source>
</reference>
<dbReference type="Gene3D" id="3.30.1450.10">
    <property type="match status" value="1"/>
</dbReference>
<evidence type="ECO:0000256" key="3">
    <source>
        <dbReference type="ARBA" id="ARBA00023237"/>
    </source>
</evidence>
<keyword evidence="4" id="KW-0449">Lipoprotein</keyword>
<dbReference type="InterPro" id="IPR037873">
    <property type="entry name" value="BamE-like"/>
</dbReference>
<evidence type="ECO:0000313" key="7">
    <source>
        <dbReference type="EMBL" id="SFP62878.1"/>
    </source>
</evidence>
<keyword evidence="1 4" id="KW-0732">Signal</keyword>
<feature type="compositionally biased region" description="Low complexity" evidence="5">
    <location>
        <begin position="132"/>
        <end position="142"/>
    </location>
</feature>
<dbReference type="GO" id="GO:1990063">
    <property type="term" value="C:Bam protein complex"/>
    <property type="evidence" value="ECO:0007669"/>
    <property type="project" value="TreeGrafter"/>
</dbReference>
<dbReference type="PROSITE" id="PS51257">
    <property type="entry name" value="PROKAR_LIPOPROTEIN"/>
    <property type="match status" value="1"/>
</dbReference>
<name>A0A1I5RWG6_9GAMM</name>
<dbReference type="PANTHER" id="PTHR37482:SF1">
    <property type="entry name" value="OUTER MEMBRANE PROTEIN ASSEMBLY FACTOR BAME"/>
    <property type="match status" value="1"/>
</dbReference>
<dbReference type="InterPro" id="IPR026592">
    <property type="entry name" value="BamE"/>
</dbReference>
<keyword evidence="3 4" id="KW-0998">Cell outer membrane</keyword>
<dbReference type="Proteomes" id="UP000243084">
    <property type="component" value="Unassembled WGS sequence"/>
</dbReference>
<evidence type="ECO:0000256" key="5">
    <source>
        <dbReference type="SAM" id="MobiDB-lite"/>
    </source>
</evidence>
<dbReference type="Pfam" id="PF04355">
    <property type="entry name" value="BamE"/>
    <property type="match status" value="1"/>
</dbReference>
<dbReference type="HAMAP" id="MF_00925">
    <property type="entry name" value="OM_assembly_BamE"/>
    <property type="match status" value="1"/>
</dbReference>
<comment type="subunit">
    <text evidence="4">Part of the Bam complex.</text>
</comment>
<dbReference type="InterPro" id="IPR007450">
    <property type="entry name" value="BamE_dom"/>
</dbReference>
<evidence type="ECO:0000313" key="8">
    <source>
        <dbReference type="Proteomes" id="UP000243084"/>
    </source>
</evidence>